<dbReference type="GO" id="GO:0051903">
    <property type="term" value="F:S-(hydroxymethyl)glutathione dehydrogenase [NAD(P)+] activity"/>
    <property type="evidence" value="ECO:0007669"/>
    <property type="project" value="TreeGrafter"/>
</dbReference>
<evidence type="ECO:0000256" key="1">
    <source>
        <dbReference type="ARBA" id="ARBA00022723"/>
    </source>
</evidence>
<dbReference type="SUPFAM" id="SSF50129">
    <property type="entry name" value="GroES-like"/>
    <property type="match status" value="1"/>
</dbReference>
<dbReference type="Gene3D" id="3.40.50.720">
    <property type="entry name" value="NAD(P)-binding Rossmann-like Domain"/>
    <property type="match status" value="1"/>
</dbReference>
<gene>
    <name evidence="4" type="ORF">KI387_001650</name>
</gene>
<keyword evidence="3" id="KW-0520">NAD</keyword>
<proteinExistence type="predicted"/>
<comment type="caution">
    <text evidence="4">The sequence shown here is derived from an EMBL/GenBank/DDBJ whole genome shotgun (WGS) entry which is preliminary data.</text>
</comment>
<accession>A0AA38LQ63</accession>
<feature type="non-terminal residue" evidence="4">
    <location>
        <position position="1"/>
    </location>
</feature>
<protein>
    <recommendedName>
        <fullName evidence="6">Alcohol dehydrogenase</fullName>
    </recommendedName>
</protein>
<evidence type="ECO:0000313" key="4">
    <source>
        <dbReference type="EMBL" id="KAH9329542.1"/>
    </source>
</evidence>
<dbReference type="GO" id="GO:0046294">
    <property type="term" value="P:formaldehyde catabolic process"/>
    <property type="evidence" value="ECO:0007669"/>
    <property type="project" value="TreeGrafter"/>
</dbReference>
<sequence length="124" mass="13086">AVAWGAKRALVIDEIQVDPPNTMEGVHKFAGRKHLPSHIGPRGRQTFSEYTVVDYACVAKIDAEAPLDKVCLLGCGLATGFGAAMNLTEIGRGSTVAVFGLGTVGLAVRILDNMLLFLSFSLGL</sequence>
<dbReference type="OMA" id="HIFGHES"/>
<reference evidence="4 5" key="1">
    <citation type="journal article" date="2021" name="Nat. Plants">
        <title>The Taxus genome provides insights into paclitaxel biosynthesis.</title>
        <authorList>
            <person name="Xiong X."/>
            <person name="Gou J."/>
            <person name="Liao Q."/>
            <person name="Li Y."/>
            <person name="Zhou Q."/>
            <person name="Bi G."/>
            <person name="Li C."/>
            <person name="Du R."/>
            <person name="Wang X."/>
            <person name="Sun T."/>
            <person name="Guo L."/>
            <person name="Liang H."/>
            <person name="Lu P."/>
            <person name="Wu Y."/>
            <person name="Zhang Z."/>
            <person name="Ro D.K."/>
            <person name="Shang Y."/>
            <person name="Huang S."/>
            <person name="Yan J."/>
        </authorList>
    </citation>
    <scope>NUCLEOTIDE SEQUENCE [LARGE SCALE GENOMIC DNA]</scope>
    <source>
        <strain evidence="4">Ta-2019</strain>
    </source>
</reference>
<dbReference type="PANTHER" id="PTHR43880">
    <property type="entry name" value="ALCOHOL DEHYDROGENASE"/>
    <property type="match status" value="1"/>
</dbReference>
<dbReference type="Gene3D" id="3.90.180.10">
    <property type="entry name" value="Medium-chain alcohol dehydrogenases, catalytic domain"/>
    <property type="match status" value="1"/>
</dbReference>
<evidence type="ECO:0000313" key="5">
    <source>
        <dbReference type="Proteomes" id="UP000824469"/>
    </source>
</evidence>
<dbReference type="PANTHER" id="PTHR43880:SF12">
    <property type="entry name" value="ALCOHOL DEHYDROGENASE CLASS-3"/>
    <property type="match status" value="1"/>
</dbReference>
<keyword evidence="1" id="KW-0479">Metal-binding</keyword>
<dbReference type="AlphaFoldDB" id="A0AA38LQ63"/>
<dbReference type="GO" id="GO:0005829">
    <property type="term" value="C:cytosol"/>
    <property type="evidence" value="ECO:0007669"/>
    <property type="project" value="TreeGrafter"/>
</dbReference>
<organism evidence="4 5">
    <name type="scientific">Taxus chinensis</name>
    <name type="common">Chinese yew</name>
    <name type="synonym">Taxus wallichiana var. chinensis</name>
    <dbReference type="NCBI Taxonomy" id="29808"/>
    <lineage>
        <taxon>Eukaryota</taxon>
        <taxon>Viridiplantae</taxon>
        <taxon>Streptophyta</taxon>
        <taxon>Embryophyta</taxon>
        <taxon>Tracheophyta</taxon>
        <taxon>Spermatophyta</taxon>
        <taxon>Pinopsida</taxon>
        <taxon>Pinidae</taxon>
        <taxon>Conifers II</taxon>
        <taxon>Cupressales</taxon>
        <taxon>Taxaceae</taxon>
        <taxon>Taxus</taxon>
    </lineage>
</organism>
<dbReference type="GO" id="GO:0008270">
    <property type="term" value="F:zinc ion binding"/>
    <property type="evidence" value="ECO:0007669"/>
    <property type="project" value="TreeGrafter"/>
</dbReference>
<name>A0AA38LQ63_TAXCH</name>
<keyword evidence="5" id="KW-1185">Reference proteome</keyword>
<dbReference type="EMBL" id="JAHRHJ020000001">
    <property type="protein sequence ID" value="KAH9329542.1"/>
    <property type="molecule type" value="Genomic_DNA"/>
</dbReference>
<evidence type="ECO:0008006" key="6">
    <source>
        <dbReference type="Google" id="ProtNLM"/>
    </source>
</evidence>
<evidence type="ECO:0000256" key="2">
    <source>
        <dbReference type="ARBA" id="ARBA00022833"/>
    </source>
</evidence>
<evidence type="ECO:0000256" key="3">
    <source>
        <dbReference type="ARBA" id="ARBA00023027"/>
    </source>
</evidence>
<keyword evidence="2" id="KW-0862">Zinc</keyword>
<dbReference type="Proteomes" id="UP000824469">
    <property type="component" value="Unassembled WGS sequence"/>
</dbReference>
<dbReference type="InterPro" id="IPR011032">
    <property type="entry name" value="GroES-like_sf"/>
</dbReference>